<feature type="domain" description="Nudix hydrolase" evidence="4">
    <location>
        <begin position="5"/>
        <end position="134"/>
    </location>
</feature>
<evidence type="ECO:0000256" key="3">
    <source>
        <dbReference type="RuleBase" id="RU003476"/>
    </source>
</evidence>
<dbReference type="PROSITE" id="PS51462">
    <property type="entry name" value="NUDIX"/>
    <property type="match status" value="1"/>
</dbReference>
<comment type="caution">
    <text evidence="5">The sequence shown here is derived from an EMBL/GenBank/DDBJ whole genome shotgun (WGS) entry which is preliminary data.</text>
</comment>
<organism evidence="5 6">
    <name type="scientific">Mesorhizobium zhangyense</name>
    <dbReference type="NCBI Taxonomy" id="1776730"/>
    <lineage>
        <taxon>Bacteria</taxon>
        <taxon>Pseudomonadati</taxon>
        <taxon>Pseudomonadota</taxon>
        <taxon>Alphaproteobacteria</taxon>
        <taxon>Hyphomicrobiales</taxon>
        <taxon>Phyllobacteriaceae</taxon>
        <taxon>Mesorhizobium</taxon>
    </lineage>
</organism>
<gene>
    <name evidence="5" type="ORF">G6N74_06450</name>
</gene>
<keyword evidence="6" id="KW-1185">Reference proteome</keyword>
<dbReference type="Gene3D" id="3.90.79.10">
    <property type="entry name" value="Nucleoside Triphosphate Pyrophosphohydrolase"/>
    <property type="match status" value="1"/>
</dbReference>
<dbReference type="Proteomes" id="UP000481252">
    <property type="component" value="Unassembled WGS sequence"/>
</dbReference>
<dbReference type="InterPro" id="IPR020084">
    <property type="entry name" value="NUDIX_hydrolase_CS"/>
</dbReference>
<comment type="cofactor">
    <cofactor evidence="1">
        <name>Mg(2+)</name>
        <dbReference type="ChEBI" id="CHEBI:18420"/>
    </cofactor>
</comment>
<proteinExistence type="inferred from homology"/>
<dbReference type="AlphaFoldDB" id="A0A7C9R6C3"/>
<dbReference type="EMBL" id="JAAKZG010000002">
    <property type="protein sequence ID" value="NGN40698.1"/>
    <property type="molecule type" value="Genomic_DNA"/>
</dbReference>
<comment type="similarity">
    <text evidence="3">Belongs to the Nudix hydrolase family.</text>
</comment>
<name>A0A7C9R6C3_9HYPH</name>
<sequence length="141" mass="15202">MQERLTIPAVSVALLRGDRVLLVKRGQAPSLGLYAFPGGRVEADETEIEAAARELFEETGLRAHNLQPLEVFMIDAERDGKAITYRLQVFTGEDAGGEPHPDSDAAEAGFFTLAQMEAMPVTDSVMEVSRALLADVAISGE</sequence>
<accession>A0A7C9R6C3</accession>
<evidence type="ECO:0000313" key="5">
    <source>
        <dbReference type="EMBL" id="NGN40698.1"/>
    </source>
</evidence>
<dbReference type="GO" id="GO:0016787">
    <property type="term" value="F:hydrolase activity"/>
    <property type="evidence" value="ECO:0007669"/>
    <property type="project" value="UniProtKB-KW"/>
</dbReference>
<dbReference type="PANTHER" id="PTHR43736:SF1">
    <property type="entry name" value="DIHYDRONEOPTERIN TRIPHOSPHATE DIPHOSPHATASE"/>
    <property type="match status" value="1"/>
</dbReference>
<keyword evidence="2 3" id="KW-0378">Hydrolase</keyword>
<dbReference type="InterPro" id="IPR000086">
    <property type="entry name" value="NUDIX_hydrolase_dom"/>
</dbReference>
<protein>
    <submittedName>
        <fullName evidence="5">NUDIX domain-containing protein</fullName>
    </submittedName>
</protein>
<dbReference type="CDD" id="cd04673">
    <property type="entry name" value="NUDIX_ADPRase"/>
    <property type="match status" value="1"/>
</dbReference>
<dbReference type="RefSeq" id="WP_165115486.1">
    <property type="nucleotide sequence ID" value="NZ_JAAKZG010000002.1"/>
</dbReference>
<dbReference type="PROSITE" id="PS00893">
    <property type="entry name" value="NUDIX_BOX"/>
    <property type="match status" value="1"/>
</dbReference>
<evidence type="ECO:0000256" key="2">
    <source>
        <dbReference type="ARBA" id="ARBA00022801"/>
    </source>
</evidence>
<dbReference type="SUPFAM" id="SSF55811">
    <property type="entry name" value="Nudix"/>
    <property type="match status" value="1"/>
</dbReference>
<dbReference type="Pfam" id="PF00293">
    <property type="entry name" value="NUDIX"/>
    <property type="match status" value="1"/>
</dbReference>
<evidence type="ECO:0000313" key="6">
    <source>
        <dbReference type="Proteomes" id="UP000481252"/>
    </source>
</evidence>
<dbReference type="PANTHER" id="PTHR43736">
    <property type="entry name" value="ADP-RIBOSE PYROPHOSPHATASE"/>
    <property type="match status" value="1"/>
</dbReference>
<evidence type="ECO:0000259" key="4">
    <source>
        <dbReference type="PROSITE" id="PS51462"/>
    </source>
</evidence>
<dbReference type="InterPro" id="IPR015797">
    <property type="entry name" value="NUDIX_hydrolase-like_dom_sf"/>
</dbReference>
<reference evidence="5 6" key="1">
    <citation type="submission" date="2020-02" db="EMBL/GenBank/DDBJ databases">
        <title>Genome sequence of the type strain CGMCC 1.15528 of Mesorhizobium zhangyense.</title>
        <authorList>
            <person name="Gao J."/>
            <person name="Sun J."/>
        </authorList>
    </citation>
    <scope>NUCLEOTIDE SEQUENCE [LARGE SCALE GENOMIC DNA]</scope>
    <source>
        <strain evidence="5 6">CGMCC 1.15528</strain>
    </source>
</reference>
<dbReference type="InterPro" id="IPR020476">
    <property type="entry name" value="Nudix_hydrolase"/>
</dbReference>
<evidence type="ECO:0000256" key="1">
    <source>
        <dbReference type="ARBA" id="ARBA00001946"/>
    </source>
</evidence>
<dbReference type="PRINTS" id="PR00502">
    <property type="entry name" value="NUDIXFAMILY"/>
</dbReference>